<name>S5T4C6_9GAMM</name>
<keyword evidence="1" id="KW-0812">Transmembrane</keyword>
<keyword evidence="1" id="KW-0472">Membrane</keyword>
<dbReference type="Pfam" id="PF07963">
    <property type="entry name" value="N_methyl"/>
    <property type="match status" value="1"/>
</dbReference>
<dbReference type="eggNOG" id="COG4966">
    <property type="taxonomic scope" value="Bacteria"/>
</dbReference>
<keyword evidence="3" id="KW-1185">Reference proteome</keyword>
<dbReference type="SUPFAM" id="SSF54523">
    <property type="entry name" value="Pili subunits"/>
    <property type="match status" value="1"/>
</dbReference>
<sequence length="360" mass="38319">MTHTKTQTTQYGITLVELMVAMVIGLLLAAGISQVFVSSQQTYRITEEQSRLQENARFALEFITRDVREAGYTGCRAIEEMNVQTVANAPVPNYTENSIINGNEATSATVWAPALNASISGSVVGGTDTITIQKGSSCGATLITPMTISSANIKVSSPNSCNLTAGDALMISDCQDAHIFRAGTVSNGTGSQTIPHPASNNTGTHFCINQAGIGTGSCGTANAKLYGADSELLQFTSLTYFIRQGAGGRNALWVFDNTEAASAQNPMELIEGVEDMQVTYGVDTTGDDIVDAYQTANTVNAATNWINVISAEISLLVETQDDNLTTDNMTYTYNGATVTSADNRLRRVFTTVIGIRNRVQ</sequence>
<protein>
    <submittedName>
        <fullName evidence="2">Type IV fimbrial biogenesis protein PilW</fullName>
    </submittedName>
</protein>
<dbReference type="Pfam" id="PF16074">
    <property type="entry name" value="PilW"/>
    <property type="match status" value="1"/>
</dbReference>
<reference evidence="2 3" key="1">
    <citation type="submission" date="2013-05" db="EMBL/GenBank/DDBJ databases">
        <title>Between feast and famine: a lifestyle of most important marine PAH-degrading bacterium Cycloclasticus sp. 7ME.</title>
        <authorList>
            <person name="Yakimov M.M."/>
            <person name="Messina E."/>
            <person name="Genovese M."/>
            <person name="Denaro R."/>
            <person name="Crisafi F."/>
            <person name="Russo D."/>
            <person name="Cappello S."/>
            <person name="Santisi S."/>
            <person name="Smedile F."/>
            <person name="Golyshina O.V."/>
            <person name="Tran H."/>
            <person name="Pieper D.H."/>
            <person name="Golyshin P.N."/>
            <person name="Giuliano L."/>
        </authorList>
    </citation>
    <scope>NUCLEOTIDE SEQUENCE [LARGE SCALE GENOMIC DNA]</scope>
    <source>
        <strain evidence="2 3">78-ME</strain>
    </source>
</reference>
<organism evidence="2 3">
    <name type="scientific">Cycloclasticus zancles 78-ME</name>
    <dbReference type="NCBI Taxonomy" id="1198232"/>
    <lineage>
        <taxon>Bacteria</taxon>
        <taxon>Pseudomonadati</taxon>
        <taxon>Pseudomonadota</taxon>
        <taxon>Gammaproteobacteria</taxon>
        <taxon>Thiotrichales</taxon>
        <taxon>Piscirickettsiaceae</taxon>
        <taxon>Cycloclasticus</taxon>
    </lineage>
</organism>
<reference evidence="3" key="2">
    <citation type="journal article" date="2016" name="Environ. Microbiol. Rep.">
        <title>Analysis of defence systems and a conjugative IncP-1 plasmid in the marine polyaromatic hydrocarbons-degrading bacterium Cycloclasticus sp. 78-ME.</title>
        <authorList>
            <person name="Yakimov M.M."/>
            <person name="Crisafi F."/>
            <person name="Messina E."/>
            <person name="Smedile F."/>
            <person name="Lopatina A."/>
            <person name="Denaro R."/>
            <person name="Pieper D.H."/>
            <person name="Golyshin P.N."/>
            <person name="Giuliano L."/>
        </authorList>
    </citation>
    <scope>NUCLEOTIDE SEQUENCE [LARGE SCALE GENOMIC DNA]</scope>
    <source>
        <strain evidence="3">78-ME</strain>
    </source>
</reference>
<keyword evidence="1" id="KW-1133">Transmembrane helix</keyword>
<dbReference type="HOGENOM" id="CLU_052493_1_0_6"/>
<dbReference type="InterPro" id="IPR012902">
    <property type="entry name" value="N_methyl_site"/>
</dbReference>
<proteinExistence type="predicted"/>
<accession>S5T4C6</accession>
<dbReference type="EMBL" id="CP005996">
    <property type="protein sequence ID" value="AGS38414.1"/>
    <property type="molecule type" value="Genomic_DNA"/>
</dbReference>
<dbReference type="RefSeq" id="WP_020931785.1">
    <property type="nucleotide sequence ID" value="NC_021917.1"/>
</dbReference>
<dbReference type="NCBIfam" id="TIGR02532">
    <property type="entry name" value="IV_pilin_GFxxxE"/>
    <property type="match status" value="1"/>
</dbReference>
<evidence type="ECO:0000313" key="3">
    <source>
        <dbReference type="Proteomes" id="UP000015380"/>
    </source>
</evidence>
<dbReference type="GO" id="GO:0043683">
    <property type="term" value="P:type IV pilus assembly"/>
    <property type="evidence" value="ECO:0007669"/>
    <property type="project" value="InterPro"/>
</dbReference>
<dbReference type="AlphaFoldDB" id="S5T4C6"/>
<dbReference type="PATRIC" id="fig|1198232.3.peg.72"/>
<feature type="transmembrane region" description="Helical" evidence="1">
    <location>
        <begin position="12"/>
        <end position="37"/>
    </location>
</feature>
<evidence type="ECO:0000256" key="1">
    <source>
        <dbReference type="SAM" id="Phobius"/>
    </source>
</evidence>
<dbReference type="InterPro" id="IPR045584">
    <property type="entry name" value="Pilin-like"/>
</dbReference>
<dbReference type="InterPro" id="IPR032092">
    <property type="entry name" value="PilW"/>
</dbReference>
<gene>
    <name evidence="2" type="ORF">CYCME_0070</name>
</gene>
<dbReference type="KEGG" id="cza:CYCME_0070"/>
<dbReference type="Proteomes" id="UP000015380">
    <property type="component" value="Chromosome"/>
</dbReference>
<evidence type="ECO:0000313" key="2">
    <source>
        <dbReference type="EMBL" id="AGS38414.1"/>
    </source>
</evidence>